<comment type="similarity">
    <text evidence="1">Belongs to the NAD(P)-dependent epimerase/dehydratase family.</text>
</comment>
<dbReference type="PANTHER" id="PTHR43000">
    <property type="entry name" value="DTDP-D-GLUCOSE 4,6-DEHYDRATASE-RELATED"/>
    <property type="match status" value="1"/>
</dbReference>
<dbReference type="InterPro" id="IPR036291">
    <property type="entry name" value="NAD(P)-bd_dom_sf"/>
</dbReference>
<feature type="non-terminal residue" evidence="3">
    <location>
        <position position="1"/>
    </location>
</feature>
<dbReference type="EMBL" id="MGKS01000049">
    <property type="protein sequence ID" value="OGN30632.1"/>
    <property type="molecule type" value="Genomic_DNA"/>
</dbReference>
<comment type="caution">
    <text evidence="3">The sequence shown here is derived from an EMBL/GenBank/DDBJ whole genome shotgun (WGS) entry which is preliminary data.</text>
</comment>
<reference evidence="3 4" key="1">
    <citation type="journal article" date="2016" name="Nat. Commun.">
        <title>Thousands of microbial genomes shed light on interconnected biogeochemical processes in an aquifer system.</title>
        <authorList>
            <person name="Anantharaman K."/>
            <person name="Brown C.T."/>
            <person name="Hug L.A."/>
            <person name="Sharon I."/>
            <person name="Castelle C.J."/>
            <person name="Probst A.J."/>
            <person name="Thomas B.C."/>
            <person name="Singh A."/>
            <person name="Wilkins M.J."/>
            <person name="Karaoz U."/>
            <person name="Brodie E.L."/>
            <person name="Williams K.H."/>
            <person name="Hubbard S.S."/>
            <person name="Banfield J.F."/>
        </authorList>
    </citation>
    <scope>NUCLEOTIDE SEQUENCE [LARGE SCALE GENOMIC DNA]</scope>
</reference>
<evidence type="ECO:0000313" key="4">
    <source>
        <dbReference type="Proteomes" id="UP000177676"/>
    </source>
</evidence>
<dbReference type="AlphaFoldDB" id="A0A1F8GYX8"/>
<protein>
    <recommendedName>
        <fullName evidence="2">NAD-dependent epimerase/dehydratase domain-containing protein</fullName>
    </recommendedName>
</protein>
<dbReference type="SUPFAM" id="SSF51735">
    <property type="entry name" value="NAD(P)-binding Rossmann-fold domains"/>
    <property type="match status" value="1"/>
</dbReference>
<feature type="domain" description="NAD-dependent epimerase/dehydratase" evidence="2">
    <location>
        <begin position="1"/>
        <end position="231"/>
    </location>
</feature>
<dbReference type="PRINTS" id="PR01713">
    <property type="entry name" value="NUCEPIMERASE"/>
</dbReference>
<dbReference type="InterPro" id="IPR001509">
    <property type="entry name" value="Epimerase_deHydtase"/>
</dbReference>
<dbReference type="Gene3D" id="3.40.50.720">
    <property type="entry name" value="NAD(P)-binding Rossmann-like Domain"/>
    <property type="match status" value="1"/>
</dbReference>
<evidence type="ECO:0000259" key="2">
    <source>
        <dbReference type="Pfam" id="PF01370"/>
    </source>
</evidence>
<proteinExistence type="inferred from homology"/>
<accession>A0A1F8GYX8</accession>
<gene>
    <name evidence="3" type="ORF">A3I92_02370</name>
</gene>
<evidence type="ECO:0000313" key="3">
    <source>
        <dbReference type="EMBL" id="OGN30632.1"/>
    </source>
</evidence>
<organism evidence="3 4">
    <name type="scientific">Candidatus Yanofskybacteria bacterium RIFCSPLOWO2_02_FULL_43_10b</name>
    <dbReference type="NCBI Taxonomy" id="1802704"/>
    <lineage>
        <taxon>Bacteria</taxon>
        <taxon>Candidatus Yanofskyibacteriota</taxon>
    </lineage>
</organism>
<sequence>TGGAGFIGSHLVDKLVERGYQVRVIDDLSLGKRGNINPRANFCSEDIKKLKQIKPVFEGVDCVFHLAARPRIQPSIINPDESFTNNLLGTHNVLVAAKKAGVKKFIYSGSSSVYGDQSVSPLAETLDPRPKNPYALHKLMSEQLCRQFTDLYNFPTVCLRYFNVYGERQPTEGAYATVVGIFLQQKASSHSLTVVGDGTQRRDFTHVSDVVEANILAMESAEAVGQIINIGTGKNYSINEVAGLMDCSWIYISFRPGEVQETLADISKARKILGFRPTMSLKVWIQQQLKKMV</sequence>
<evidence type="ECO:0000256" key="1">
    <source>
        <dbReference type="ARBA" id="ARBA00007637"/>
    </source>
</evidence>
<dbReference type="Pfam" id="PF01370">
    <property type="entry name" value="Epimerase"/>
    <property type="match status" value="1"/>
</dbReference>
<name>A0A1F8GYX8_9BACT</name>
<dbReference type="Gene3D" id="3.90.25.10">
    <property type="entry name" value="UDP-galactose 4-epimerase, domain 1"/>
    <property type="match status" value="1"/>
</dbReference>
<dbReference type="Proteomes" id="UP000177676">
    <property type="component" value="Unassembled WGS sequence"/>
</dbReference>